<accession>A0AAJ7DUZ5</accession>
<evidence type="ECO:0000313" key="1">
    <source>
        <dbReference type="Proteomes" id="UP000695007"/>
    </source>
</evidence>
<reference evidence="2" key="1">
    <citation type="submission" date="2025-08" db="UniProtKB">
        <authorList>
            <consortium name="RefSeq"/>
        </authorList>
    </citation>
    <scope>IDENTIFICATION</scope>
</reference>
<sequence>MSALEINDLKSQIDTVPCRTAENSIGALDASSALHPSKVKVSNDSCIEEDTQTDKVHGKVSDETSNYDLIQRPRTLEAFKEQESLTEISNLKSTLNLDDLDEDDEIWIVEIPITVDPMELKNQVLNLGEKSKLKFGKDRYCAVNRDCKPNLTCVLRADDDSEIYKAVNIQTTGTMNIRRKLSGLSKKDFQFEKFIGIPDLQNIKIRHPFFGAQYDESIKKKE</sequence>
<dbReference type="RefSeq" id="XP_011497387.1">
    <property type="nucleotide sequence ID" value="XM_011499085.1"/>
</dbReference>
<evidence type="ECO:0000313" key="2">
    <source>
        <dbReference type="RefSeq" id="XP_011497387.1"/>
    </source>
</evidence>
<organism evidence="1 2">
    <name type="scientific">Ceratosolen solmsi marchali</name>
    <dbReference type="NCBI Taxonomy" id="326594"/>
    <lineage>
        <taxon>Eukaryota</taxon>
        <taxon>Metazoa</taxon>
        <taxon>Ecdysozoa</taxon>
        <taxon>Arthropoda</taxon>
        <taxon>Hexapoda</taxon>
        <taxon>Insecta</taxon>
        <taxon>Pterygota</taxon>
        <taxon>Neoptera</taxon>
        <taxon>Endopterygota</taxon>
        <taxon>Hymenoptera</taxon>
        <taxon>Apocrita</taxon>
        <taxon>Proctotrupomorpha</taxon>
        <taxon>Chalcidoidea</taxon>
        <taxon>Agaonidae</taxon>
        <taxon>Agaoninae</taxon>
        <taxon>Ceratosolen</taxon>
    </lineage>
</organism>
<name>A0AAJ7DUZ5_9HYME</name>
<dbReference type="AlphaFoldDB" id="A0AAJ7DUZ5"/>
<dbReference type="GeneID" id="105361805"/>
<keyword evidence="1" id="KW-1185">Reference proteome</keyword>
<gene>
    <name evidence="2" type="primary">LOC105361805</name>
</gene>
<protein>
    <submittedName>
        <fullName evidence="2">Uncharacterized protein LOC105361805</fullName>
    </submittedName>
</protein>
<proteinExistence type="predicted"/>
<dbReference type="Proteomes" id="UP000695007">
    <property type="component" value="Unplaced"/>
</dbReference>
<dbReference type="KEGG" id="csol:105361805"/>